<dbReference type="AlphaFoldDB" id="A0A517REH4"/>
<keyword evidence="3" id="KW-0460">Magnesium</keyword>
<name>A0A517REH4_9PLAN</name>
<dbReference type="Pfam" id="PF02746">
    <property type="entry name" value="MR_MLE_N"/>
    <property type="match status" value="1"/>
</dbReference>
<evidence type="ECO:0000313" key="8">
    <source>
        <dbReference type="EMBL" id="QDT42282.1"/>
    </source>
</evidence>
<dbReference type="RefSeq" id="WP_145215241.1">
    <property type="nucleotide sequence ID" value="NZ_CP036269.1"/>
</dbReference>
<dbReference type="SUPFAM" id="SSF51604">
    <property type="entry name" value="Enolase C-terminal domain-like"/>
    <property type="match status" value="1"/>
</dbReference>
<dbReference type="InterPro" id="IPR029065">
    <property type="entry name" value="Enolase_C-like"/>
</dbReference>
<dbReference type="InterPro" id="IPR013342">
    <property type="entry name" value="Mandelate_racemase_C"/>
</dbReference>
<sequence length="370" mass="40824">MKIERIELFHVAMPLIYPWRTAYGEDAAIHSVLCRMTSVSVEGWGESTPLAAPCYSPEWAGGVFQTVSEWLAPALLGQDIESGDALQESLSVYKGNPFAKAALDNAWWSLHSRISNTPLHIALGATRNEVPVGADFGVMDHVDELIEAVGSAVAENFPRIKLKFRPGWDIPMLKAIRSSFPKETFHIDCNSGYRIQDVPLFQAIDEFDLAMIEQPLQHDDLTDHAKLQELIRTPVCLDESITHPYRVQQALKLKSARYVNVKPGRVGGLTNAVKIHDLCQDAGIPCWVGGMLESATGASHCTALAMLDNFTYPADIFPSEKYYHEDMAQVPLDLVDVGGGIPGVKAFEELPDPDMKRLEALTIQKKIIGS</sequence>
<accession>A0A517REH4</accession>
<evidence type="ECO:0000256" key="5">
    <source>
        <dbReference type="ARBA" id="ARBA00029491"/>
    </source>
</evidence>
<dbReference type="SUPFAM" id="SSF54826">
    <property type="entry name" value="Enolase N-terminal domain-like"/>
    <property type="match status" value="1"/>
</dbReference>
<dbReference type="UniPathway" id="UPA00079"/>
<evidence type="ECO:0000313" key="9">
    <source>
        <dbReference type="Proteomes" id="UP000317171"/>
    </source>
</evidence>
<dbReference type="GO" id="GO:0043748">
    <property type="term" value="F:O-succinylbenzoate synthase activity"/>
    <property type="evidence" value="ECO:0007669"/>
    <property type="project" value="UniProtKB-EC"/>
</dbReference>
<evidence type="ECO:0000256" key="4">
    <source>
        <dbReference type="ARBA" id="ARBA00023239"/>
    </source>
</evidence>
<dbReference type="InterPro" id="IPR036849">
    <property type="entry name" value="Enolase-like_C_sf"/>
</dbReference>
<dbReference type="InterPro" id="IPR029017">
    <property type="entry name" value="Enolase-like_N"/>
</dbReference>
<evidence type="ECO:0000259" key="7">
    <source>
        <dbReference type="SMART" id="SM00922"/>
    </source>
</evidence>
<keyword evidence="4 8" id="KW-0456">Lyase</keyword>
<evidence type="ECO:0000256" key="6">
    <source>
        <dbReference type="NCBIfam" id="TIGR01928"/>
    </source>
</evidence>
<dbReference type="InterPro" id="IPR010197">
    <property type="entry name" value="OSBS/NAAAR"/>
</dbReference>
<dbReference type="GO" id="GO:0046872">
    <property type="term" value="F:metal ion binding"/>
    <property type="evidence" value="ECO:0007669"/>
    <property type="project" value="UniProtKB-KW"/>
</dbReference>
<dbReference type="PANTHER" id="PTHR48073">
    <property type="entry name" value="O-SUCCINYLBENZOATE SYNTHASE-RELATED"/>
    <property type="match status" value="1"/>
</dbReference>
<evidence type="ECO:0000256" key="2">
    <source>
        <dbReference type="ARBA" id="ARBA00022723"/>
    </source>
</evidence>
<dbReference type="SFLD" id="SFLDF00009">
    <property type="entry name" value="o-succinylbenzoate_synthase"/>
    <property type="match status" value="1"/>
</dbReference>
<feature type="domain" description="Mandelate racemase/muconate lactonizing enzyme C-terminal" evidence="7">
    <location>
        <begin position="142"/>
        <end position="234"/>
    </location>
</feature>
<dbReference type="NCBIfam" id="TIGR01928">
    <property type="entry name" value="menC_lowGC_arch"/>
    <property type="match status" value="1"/>
</dbReference>
<comment type="cofactor">
    <cofactor evidence="1">
        <name>a divalent metal cation</name>
        <dbReference type="ChEBI" id="CHEBI:60240"/>
    </cofactor>
</comment>
<protein>
    <recommendedName>
        <fullName evidence="5 6">o-succinylbenzoate synthase</fullName>
        <ecNumber evidence="5 6">4.2.1.113</ecNumber>
    </recommendedName>
</protein>
<dbReference type="EC" id="4.2.1.113" evidence="5 6"/>
<evidence type="ECO:0000256" key="1">
    <source>
        <dbReference type="ARBA" id="ARBA00001968"/>
    </source>
</evidence>
<dbReference type="SMART" id="SM00922">
    <property type="entry name" value="MR_MLE"/>
    <property type="match status" value="1"/>
</dbReference>
<dbReference type="InterPro" id="IPR013341">
    <property type="entry name" value="Mandelate_racemase_N_dom"/>
</dbReference>
<dbReference type="SFLD" id="SFLDS00001">
    <property type="entry name" value="Enolase"/>
    <property type="match status" value="1"/>
</dbReference>
<dbReference type="EMBL" id="CP036269">
    <property type="protein sequence ID" value="QDT42282.1"/>
    <property type="molecule type" value="Genomic_DNA"/>
</dbReference>
<dbReference type="Gene3D" id="3.20.20.120">
    <property type="entry name" value="Enolase-like C-terminal domain"/>
    <property type="match status" value="1"/>
</dbReference>
<dbReference type="KEGG" id="gaz:Pan241w_23650"/>
<keyword evidence="2" id="KW-0479">Metal-binding</keyword>
<proteinExistence type="predicted"/>
<dbReference type="GO" id="GO:0009234">
    <property type="term" value="P:menaquinone biosynthetic process"/>
    <property type="evidence" value="ECO:0007669"/>
    <property type="project" value="UniProtKB-UniRule"/>
</dbReference>
<dbReference type="GO" id="GO:0016854">
    <property type="term" value="F:racemase and epimerase activity"/>
    <property type="evidence" value="ECO:0007669"/>
    <property type="project" value="UniProtKB-ARBA"/>
</dbReference>
<dbReference type="SFLD" id="SFLDG00180">
    <property type="entry name" value="muconate_cycloisomerase"/>
    <property type="match status" value="1"/>
</dbReference>
<keyword evidence="9" id="KW-1185">Reference proteome</keyword>
<dbReference type="Proteomes" id="UP000317171">
    <property type="component" value="Chromosome"/>
</dbReference>
<dbReference type="UniPathway" id="UPA01057">
    <property type="reaction ID" value="UER00165"/>
</dbReference>
<evidence type="ECO:0000256" key="3">
    <source>
        <dbReference type="ARBA" id="ARBA00022842"/>
    </source>
</evidence>
<gene>
    <name evidence="8" type="primary">menC</name>
    <name evidence="8" type="ORF">Pan241w_23650</name>
</gene>
<organism evidence="8 9">
    <name type="scientific">Gimesia alba</name>
    <dbReference type="NCBI Taxonomy" id="2527973"/>
    <lineage>
        <taxon>Bacteria</taxon>
        <taxon>Pseudomonadati</taxon>
        <taxon>Planctomycetota</taxon>
        <taxon>Planctomycetia</taxon>
        <taxon>Planctomycetales</taxon>
        <taxon>Planctomycetaceae</taxon>
        <taxon>Gimesia</taxon>
    </lineage>
</organism>
<reference evidence="8 9" key="1">
    <citation type="submission" date="2019-02" db="EMBL/GenBank/DDBJ databases">
        <title>Deep-cultivation of Planctomycetes and their phenomic and genomic characterization uncovers novel biology.</title>
        <authorList>
            <person name="Wiegand S."/>
            <person name="Jogler M."/>
            <person name="Boedeker C."/>
            <person name="Pinto D."/>
            <person name="Vollmers J."/>
            <person name="Rivas-Marin E."/>
            <person name="Kohn T."/>
            <person name="Peeters S.H."/>
            <person name="Heuer A."/>
            <person name="Rast P."/>
            <person name="Oberbeckmann S."/>
            <person name="Bunk B."/>
            <person name="Jeske O."/>
            <person name="Meyerdierks A."/>
            <person name="Storesund J.E."/>
            <person name="Kallscheuer N."/>
            <person name="Luecker S."/>
            <person name="Lage O.M."/>
            <person name="Pohl T."/>
            <person name="Merkel B.J."/>
            <person name="Hornburger P."/>
            <person name="Mueller R.-W."/>
            <person name="Bruemmer F."/>
            <person name="Labrenz M."/>
            <person name="Spormann A.M."/>
            <person name="Op den Camp H."/>
            <person name="Overmann J."/>
            <person name="Amann R."/>
            <person name="Jetten M.S.M."/>
            <person name="Mascher T."/>
            <person name="Medema M.H."/>
            <person name="Devos D.P."/>
            <person name="Kaster A.-K."/>
            <person name="Ovreas L."/>
            <person name="Rohde M."/>
            <person name="Galperin M.Y."/>
            <person name="Jogler C."/>
        </authorList>
    </citation>
    <scope>NUCLEOTIDE SEQUENCE [LARGE SCALE GENOMIC DNA]</scope>
    <source>
        <strain evidence="8 9">Pan241w</strain>
    </source>
</reference>
<dbReference type="PANTHER" id="PTHR48073:SF5">
    <property type="entry name" value="O-SUCCINYLBENZOATE SYNTHASE"/>
    <property type="match status" value="1"/>
</dbReference>
<dbReference type="Gene3D" id="3.30.390.10">
    <property type="entry name" value="Enolase-like, N-terminal domain"/>
    <property type="match status" value="1"/>
</dbReference>
<dbReference type="OrthoDB" id="9785902at2"/>
<dbReference type="Pfam" id="PF13378">
    <property type="entry name" value="MR_MLE_C"/>
    <property type="match status" value="1"/>
</dbReference>